<reference evidence="2 3" key="2">
    <citation type="submission" date="2024-11" db="EMBL/GenBank/DDBJ databases">
        <title>Using genomics to understand microbial adaptation to soil warming.</title>
        <authorList>
            <person name="Deangelis K.M. PhD."/>
        </authorList>
    </citation>
    <scope>NUCLEOTIDE SEQUENCE [LARGE SCALE GENOMIC DNA]</scope>
    <source>
        <strain evidence="2 3">GAS97</strain>
    </source>
</reference>
<feature type="compositionally biased region" description="Polar residues" evidence="1">
    <location>
        <begin position="58"/>
        <end position="69"/>
    </location>
</feature>
<comment type="caution">
    <text evidence="2">The sequence shown here is derived from an EMBL/GenBank/DDBJ whole genome shotgun (WGS) entry which is preliminary data.</text>
</comment>
<evidence type="ECO:0000313" key="2">
    <source>
        <dbReference type="EMBL" id="MFK4440752.1"/>
    </source>
</evidence>
<feature type="region of interest" description="Disordered" evidence="1">
    <location>
        <begin position="1"/>
        <end position="22"/>
    </location>
</feature>
<proteinExistence type="predicted"/>
<sequence length="77" mass="8428">MLSTREKAAGATSDPRSAHQGLPRVNLLFGPSQYAITSENVNEFRAHSLPEIGTELTRTSGERAQTQAQDFKEVNRG</sequence>
<protein>
    <submittedName>
        <fullName evidence="2">Uncharacterized protein</fullName>
    </submittedName>
</protein>
<organism evidence="2 3">
    <name type="scientific">Caballeronia udeis</name>
    <dbReference type="NCBI Taxonomy" id="1232866"/>
    <lineage>
        <taxon>Bacteria</taxon>
        <taxon>Pseudomonadati</taxon>
        <taxon>Pseudomonadota</taxon>
        <taxon>Betaproteobacteria</taxon>
        <taxon>Burkholderiales</taxon>
        <taxon>Burkholderiaceae</taxon>
        <taxon>Caballeronia</taxon>
    </lineage>
</organism>
<reference evidence="2 3" key="1">
    <citation type="submission" date="2024-10" db="EMBL/GenBank/DDBJ databases">
        <authorList>
            <person name="Deangelis K."/>
            <person name="Huntemann M."/>
            <person name="Clum A."/>
            <person name="Wang J."/>
            <person name="Palaniappan K."/>
            <person name="Ritter S."/>
            <person name="Chen I.-M."/>
            <person name="Stamatis D."/>
            <person name="Reddy T."/>
            <person name="O'Malley R."/>
            <person name="Daum C."/>
            <person name="Ng V."/>
            <person name="Ivanova N."/>
            <person name="Kyrpides N."/>
            <person name="Woyke T."/>
        </authorList>
    </citation>
    <scope>NUCLEOTIDE SEQUENCE [LARGE SCALE GENOMIC DNA]</scope>
    <source>
        <strain evidence="2 3">GAS97</strain>
    </source>
</reference>
<keyword evidence="3" id="KW-1185">Reference proteome</keyword>
<gene>
    <name evidence="2" type="ORF">ABH943_000758</name>
</gene>
<accession>A0ABW8MAS5</accession>
<dbReference type="Proteomes" id="UP001620514">
    <property type="component" value="Unassembled WGS sequence"/>
</dbReference>
<evidence type="ECO:0000256" key="1">
    <source>
        <dbReference type="SAM" id="MobiDB-lite"/>
    </source>
</evidence>
<evidence type="ECO:0000313" key="3">
    <source>
        <dbReference type="Proteomes" id="UP001620514"/>
    </source>
</evidence>
<feature type="region of interest" description="Disordered" evidence="1">
    <location>
        <begin position="58"/>
        <end position="77"/>
    </location>
</feature>
<dbReference type="EMBL" id="JBIYDN010000002">
    <property type="protein sequence ID" value="MFK4440752.1"/>
    <property type="molecule type" value="Genomic_DNA"/>
</dbReference>
<name>A0ABW8MAS5_9BURK</name>
<dbReference type="RefSeq" id="WP_404604442.1">
    <property type="nucleotide sequence ID" value="NZ_JBIYDN010000002.1"/>
</dbReference>